<dbReference type="PANTHER" id="PTHR34069">
    <property type="entry name" value="3-OXOACYL-[ACYL-CARRIER-PROTEIN] SYNTHASE 3"/>
    <property type="match status" value="1"/>
</dbReference>
<dbReference type="Proteomes" id="UP001366166">
    <property type="component" value="Chromosome"/>
</dbReference>
<gene>
    <name evidence="2" type="ORF">FAK_17650</name>
</gene>
<evidence type="ECO:0000313" key="3">
    <source>
        <dbReference type="Proteomes" id="UP001366166"/>
    </source>
</evidence>
<dbReference type="SUPFAM" id="SSF53901">
    <property type="entry name" value="Thiolase-like"/>
    <property type="match status" value="2"/>
</dbReference>
<name>A0AAU9EHG4_9BACT</name>
<dbReference type="InterPro" id="IPR016039">
    <property type="entry name" value="Thiolase-like"/>
</dbReference>
<evidence type="ECO:0000313" key="2">
    <source>
        <dbReference type="EMBL" id="BEQ14699.1"/>
    </source>
</evidence>
<feature type="domain" description="Beta-ketoacyl-[acyl-carrier-protein] synthase III N-terminal" evidence="1">
    <location>
        <begin position="115"/>
        <end position="195"/>
    </location>
</feature>
<dbReference type="Pfam" id="PF08545">
    <property type="entry name" value="ACP_syn_III"/>
    <property type="match status" value="1"/>
</dbReference>
<dbReference type="EMBL" id="AP028679">
    <property type="protein sequence ID" value="BEQ14699.1"/>
    <property type="molecule type" value="Genomic_DNA"/>
</dbReference>
<proteinExistence type="predicted"/>
<reference evidence="3" key="1">
    <citation type="journal article" date="2023" name="Arch. Microbiol.">
        <title>Desulfoferula mesophilus gen. nov. sp. nov., a mesophilic sulfate-reducing bacterium isolated from a brackish lake sediment.</title>
        <authorList>
            <person name="Watanabe T."/>
            <person name="Yabe T."/>
            <person name="Tsuji J.M."/>
            <person name="Fukui M."/>
        </authorList>
    </citation>
    <scope>NUCLEOTIDE SEQUENCE [LARGE SCALE GENOMIC DNA]</scope>
    <source>
        <strain evidence="3">12FAK</strain>
    </source>
</reference>
<evidence type="ECO:0000259" key="1">
    <source>
        <dbReference type="Pfam" id="PF08545"/>
    </source>
</evidence>
<accession>A0AAU9EHG4</accession>
<organism evidence="2 3">
    <name type="scientific">Desulfoferula mesophila</name>
    <dbReference type="NCBI Taxonomy" id="3058419"/>
    <lineage>
        <taxon>Bacteria</taxon>
        <taxon>Pseudomonadati</taxon>
        <taxon>Thermodesulfobacteriota</taxon>
        <taxon>Desulfarculia</taxon>
        <taxon>Desulfarculales</taxon>
        <taxon>Desulfarculaceae</taxon>
        <taxon>Desulfoferula</taxon>
    </lineage>
</organism>
<dbReference type="InterPro" id="IPR013751">
    <property type="entry name" value="ACP_syn_III_N"/>
</dbReference>
<protein>
    <recommendedName>
        <fullName evidence="1">Beta-ketoacyl-[acyl-carrier-protein] synthase III N-terminal domain-containing protein</fullName>
    </recommendedName>
</protein>
<dbReference type="AlphaFoldDB" id="A0AAU9EHG4"/>
<sequence length="345" mass="36809">MRTMPDPSAVVGLAGLGIYLPSQIQGAEEIAELSGLSREQLSELGIVAKALPGPKDQPVGMAARAARAALTDAGDVDPATVDLVLWIGEEYKDYIAQTASIRLQEECGCRNAWAFDLVGQGITAVLGLKVAWDMMTADPAINTVLLAGGTRNIDLVDYADPYTRFLLACSASGGAMLLQRGLERNLLLGAIVESDPAMADEVYVPGGGTEIPFAPDNLDSRLMRFTAFNPELLSSYLDDNFLGRLGEVVERALTGRRPHYLALRHLAPALRARLLARLGLKGEQSLPLYELGHHGTNDPLISLDLARRKGLLPNSGVVGLAAAGIGFNYAAAALQWGPMDRSHKD</sequence>
<dbReference type="PANTHER" id="PTHR34069:SF2">
    <property type="entry name" value="BETA-KETOACYL-[ACYL-CARRIER-PROTEIN] SYNTHASE III"/>
    <property type="match status" value="1"/>
</dbReference>
<keyword evidence="3" id="KW-1185">Reference proteome</keyword>
<dbReference type="Gene3D" id="3.40.47.10">
    <property type="match status" value="1"/>
</dbReference>
<dbReference type="GO" id="GO:0004315">
    <property type="term" value="F:3-oxoacyl-[acyl-carrier-protein] synthase activity"/>
    <property type="evidence" value="ECO:0007669"/>
    <property type="project" value="InterPro"/>
</dbReference>
<dbReference type="GO" id="GO:0044550">
    <property type="term" value="P:secondary metabolite biosynthetic process"/>
    <property type="evidence" value="ECO:0007669"/>
    <property type="project" value="TreeGrafter"/>
</dbReference>
<dbReference type="GO" id="GO:0006633">
    <property type="term" value="P:fatty acid biosynthetic process"/>
    <property type="evidence" value="ECO:0007669"/>
    <property type="project" value="InterPro"/>
</dbReference>
<dbReference type="KEGG" id="dmp:FAK_17650"/>